<proteinExistence type="predicted"/>
<protein>
    <submittedName>
        <fullName evidence="1">Uncharacterized protein</fullName>
    </submittedName>
</protein>
<reference evidence="1" key="1">
    <citation type="submission" date="2022-08" db="EMBL/GenBank/DDBJ databases">
        <title>Draft genome sequence of Lysinibacillus sp. strain KH24.</title>
        <authorList>
            <person name="Kanbe H."/>
            <person name="Itoh H."/>
        </authorList>
    </citation>
    <scope>NUCLEOTIDE SEQUENCE</scope>
    <source>
        <strain evidence="1">KH24</strain>
    </source>
</reference>
<gene>
    <name evidence="1" type="ORF">LYSBPC_18200</name>
</gene>
<dbReference type="Proteomes" id="UP001065593">
    <property type="component" value="Unassembled WGS sequence"/>
</dbReference>
<evidence type="ECO:0000313" key="2">
    <source>
        <dbReference type="Proteomes" id="UP001065593"/>
    </source>
</evidence>
<keyword evidence="2" id="KW-1185">Reference proteome</keyword>
<organism evidence="1 2">
    <name type="scientific">Lysinibacillus piscis</name>
    <dbReference type="NCBI Taxonomy" id="2518931"/>
    <lineage>
        <taxon>Bacteria</taxon>
        <taxon>Bacillati</taxon>
        <taxon>Bacillota</taxon>
        <taxon>Bacilli</taxon>
        <taxon>Bacillales</taxon>
        <taxon>Bacillaceae</taxon>
        <taxon>Lysinibacillus</taxon>
    </lineage>
</organism>
<comment type="caution">
    <text evidence="1">The sequence shown here is derived from an EMBL/GenBank/DDBJ whole genome shotgun (WGS) entry which is preliminary data.</text>
</comment>
<dbReference type="RefSeq" id="WP_264988454.1">
    <property type="nucleotide sequence ID" value="NZ_BRZA01000002.1"/>
</dbReference>
<sequence length="77" mass="9019">MFEYNICNQPDEEIFVKQCSALEKHLPELRKKDLLTDVDNSKIQSYNLKGSIIKVYNDYVIGAVYIKSEIDIEPFFN</sequence>
<evidence type="ECO:0000313" key="1">
    <source>
        <dbReference type="EMBL" id="GLC88693.1"/>
    </source>
</evidence>
<name>A0ABQ5NK08_9BACI</name>
<dbReference type="EMBL" id="BRZA01000002">
    <property type="protein sequence ID" value="GLC88693.1"/>
    <property type="molecule type" value="Genomic_DNA"/>
</dbReference>
<accession>A0ABQ5NK08</accession>